<feature type="active site" evidence="4">
    <location>
        <position position="36"/>
    </location>
</feature>
<protein>
    <recommendedName>
        <fullName evidence="2 4">acylphosphatase</fullName>
        <ecNumber evidence="2 4">3.6.1.7</ecNumber>
    </recommendedName>
</protein>
<dbReference type="PANTHER" id="PTHR47268">
    <property type="entry name" value="ACYLPHOSPHATASE"/>
    <property type="match status" value="1"/>
</dbReference>
<reference evidence="7 8" key="1">
    <citation type="submission" date="2014-09" db="EMBL/GenBank/DDBJ databases">
        <title>Draft Genome Sequence of Draconibacterium sp. JN14CK-3.</title>
        <authorList>
            <person name="Dong C."/>
            <person name="Lai Q."/>
            <person name="Shao Z."/>
        </authorList>
    </citation>
    <scope>NUCLEOTIDE SEQUENCE [LARGE SCALE GENOMIC DNA]</scope>
    <source>
        <strain evidence="7 8">JN14CK-3</strain>
    </source>
</reference>
<dbReference type="GO" id="GO:0003998">
    <property type="term" value="F:acylphosphatase activity"/>
    <property type="evidence" value="ECO:0007669"/>
    <property type="project" value="UniProtKB-EC"/>
</dbReference>
<dbReference type="PROSITE" id="PS51160">
    <property type="entry name" value="ACYLPHOSPHATASE_3"/>
    <property type="match status" value="1"/>
</dbReference>
<dbReference type="AlphaFoldDB" id="A0A0D8J8N9"/>
<dbReference type="Pfam" id="PF00708">
    <property type="entry name" value="Acylphosphatase"/>
    <property type="match status" value="1"/>
</dbReference>
<gene>
    <name evidence="7" type="ORF">LH29_13245</name>
</gene>
<dbReference type="InterPro" id="IPR036046">
    <property type="entry name" value="Acylphosphatase-like_dom_sf"/>
</dbReference>
<dbReference type="EMBL" id="JRHC01000003">
    <property type="protein sequence ID" value="KJF43217.1"/>
    <property type="molecule type" value="Genomic_DNA"/>
</dbReference>
<comment type="similarity">
    <text evidence="1 5">Belongs to the acylphosphatase family.</text>
</comment>
<dbReference type="Gene3D" id="3.30.70.100">
    <property type="match status" value="1"/>
</dbReference>
<dbReference type="SUPFAM" id="SSF54975">
    <property type="entry name" value="Acylphosphatase/BLUF domain-like"/>
    <property type="match status" value="1"/>
</dbReference>
<name>A0A0D8J8N9_9BACT</name>
<evidence type="ECO:0000256" key="4">
    <source>
        <dbReference type="PROSITE-ProRule" id="PRU00520"/>
    </source>
</evidence>
<dbReference type="OrthoDB" id="9808093at2"/>
<evidence type="ECO:0000313" key="8">
    <source>
        <dbReference type="Proteomes" id="UP000032544"/>
    </source>
</evidence>
<dbReference type="PROSITE" id="PS00151">
    <property type="entry name" value="ACYLPHOSPHATASE_2"/>
    <property type="match status" value="1"/>
</dbReference>
<keyword evidence="8" id="KW-1185">Reference proteome</keyword>
<comment type="catalytic activity">
    <reaction evidence="3 4">
        <text>an acyl phosphate + H2O = a carboxylate + phosphate + H(+)</text>
        <dbReference type="Rhea" id="RHEA:14965"/>
        <dbReference type="ChEBI" id="CHEBI:15377"/>
        <dbReference type="ChEBI" id="CHEBI:15378"/>
        <dbReference type="ChEBI" id="CHEBI:29067"/>
        <dbReference type="ChEBI" id="CHEBI:43474"/>
        <dbReference type="ChEBI" id="CHEBI:59918"/>
        <dbReference type="EC" id="3.6.1.7"/>
    </reaction>
</comment>
<proteinExistence type="inferred from homology"/>
<feature type="domain" description="Acylphosphatase-like" evidence="6">
    <location>
        <begin position="3"/>
        <end position="90"/>
    </location>
</feature>
<dbReference type="PRINTS" id="PR00112">
    <property type="entry name" value="ACYLPHPHTASE"/>
</dbReference>
<evidence type="ECO:0000256" key="5">
    <source>
        <dbReference type="RuleBase" id="RU004168"/>
    </source>
</evidence>
<organism evidence="7 8">
    <name type="scientific">Draconibacterium sediminis</name>
    <dbReference type="NCBI Taxonomy" id="1544798"/>
    <lineage>
        <taxon>Bacteria</taxon>
        <taxon>Pseudomonadati</taxon>
        <taxon>Bacteroidota</taxon>
        <taxon>Bacteroidia</taxon>
        <taxon>Marinilabiliales</taxon>
        <taxon>Prolixibacteraceae</taxon>
        <taxon>Draconibacterium</taxon>
    </lineage>
</organism>
<evidence type="ECO:0000256" key="1">
    <source>
        <dbReference type="ARBA" id="ARBA00005614"/>
    </source>
</evidence>
<dbReference type="PANTHER" id="PTHR47268:SF4">
    <property type="entry name" value="ACYLPHOSPHATASE"/>
    <property type="match status" value="1"/>
</dbReference>
<comment type="caution">
    <text evidence="7">The sequence shown here is derived from an EMBL/GenBank/DDBJ whole genome shotgun (WGS) entry which is preliminary data.</text>
</comment>
<dbReference type="InterPro" id="IPR020456">
    <property type="entry name" value="Acylphosphatase"/>
</dbReference>
<evidence type="ECO:0000256" key="2">
    <source>
        <dbReference type="ARBA" id="ARBA00012150"/>
    </source>
</evidence>
<dbReference type="Proteomes" id="UP000032544">
    <property type="component" value="Unassembled WGS sequence"/>
</dbReference>
<evidence type="ECO:0000313" key="7">
    <source>
        <dbReference type="EMBL" id="KJF43217.1"/>
    </source>
</evidence>
<dbReference type="InterPro" id="IPR017968">
    <property type="entry name" value="Acylphosphatase_CS"/>
</dbReference>
<dbReference type="RefSeq" id="WP_045030375.1">
    <property type="nucleotide sequence ID" value="NZ_JRHC01000003.1"/>
</dbReference>
<dbReference type="InterPro" id="IPR001792">
    <property type="entry name" value="Acylphosphatase-like_dom"/>
</dbReference>
<evidence type="ECO:0000256" key="3">
    <source>
        <dbReference type="ARBA" id="ARBA00047645"/>
    </source>
</evidence>
<keyword evidence="4" id="KW-0378">Hydrolase</keyword>
<dbReference type="STRING" id="1544798.LH29_13245"/>
<accession>A0A0D8J8N9</accession>
<evidence type="ECO:0000259" key="6">
    <source>
        <dbReference type="PROSITE" id="PS51160"/>
    </source>
</evidence>
<dbReference type="EC" id="3.6.1.7" evidence="2 4"/>
<sequence>MIQYEIRVTGRVQRVGFRYYVQQQAKLLNVTGWVRNTVDGGVMVVAQGSEPAVKTLLDYLWVGPPLSLVKSVHHAELQAIETYTDFEVRY</sequence>
<feature type="active site" evidence="4">
    <location>
        <position position="18"/>
    </location>
</feature>